<dbReference type="Proteomes" id="UP000694892">
    <property type="component" value="Chromosome 7L"/>
</dbReference>
<evidence type="ECO:0000313" key="1">
    <source>
        <dbReference type="EMBL" id="OCT71349.1"/>
    </source>
</evidence>
<accession>A0A974CDQ2</accession>
<sequence length="81" mass="9405">MGQGNKRRFSLTNRNMQLWVCFPQNCFWPFPVALLAAQCNVWHLFGRLVVFVHVIVLEDLPGSRSDTEVTVAHTRIHSVRR</sequence>
<dbReference type="AlphaFoldDB" id="A0A974CDQ2"/>
<reference evidence="2" key="1">
    <citation type="journal article" date="2016" name="Nature">
        <title>Genome evolution in the allotetraploid frog Xenopus laevis.</title>
        <authorList>
            <person name="Session A.M."/>
            <person name="Uno Y."/>
            <person name="Kwon T."/>
            <person name="Chapman J.A."/>
            <person name="Toyoda A."/>
            <person name="Takahashi S."/>
            <person name="Fukui A."/>
            <person name="Hikosaka A."/>
            <person name="Suzuki A."/>
            <person name="Kondo M."/>
            <person name="van Heeringen S.J."/>
            <person name="Quigley I."/>
            <person name="Heinz S."/>
            <person name="Ogino H."/>
            <person name="Ochi H."/>
            <person name="Hellsten U."/>
            <person name="Lyons J.B."/>
            <person name="Simakov O."/>
            <person name="Putnam N."/>
            <person name="Stites J."/>
            <person name="Kuroki Y."/>
            <person name="Tanaka T."/>
            <person name="Michiue T."/>
            <person name="Watanabe M."/>
            <person name="Bogdanovic O."/>
            <person name="Lister R."/>
            <person name="Georgiou G."/>
            <person name="Paranjpe S.S."/>
            <person name="van Kruijsbergen I."/>
            <person name="Shu S."/>
            <person name="Carlson J."/>
            <person name="Kinoshita T."/>
            <person name="Ohta Y."/>
            <person name="Mawaribuchi S."/>
            <person name="Jenkins J."/>
            <person name="Grimwood J."/>
            <person name="Schmutz J."/>
            <person name="Mitros T."/>
            <person name="Mozaffari S.V."/>
            <person name="Suzuki Y."/>
            <person name="Haramoto Y."/>
            <person name="Yamamoto T.S."/>
            <person name="Takagi C."/>
            <person name="Heald R."/>
            <person name="Miller K."/>
            <person name="Haudenschild C."/>
            <person name="Kitzman J."/>
            <person name="Nakayama T."/>
            <person name="Izutsu Y."/>
            <person name="Robert J."/>
            <person name="Fortriede J."/>
            <person name="Burns K."/>
            <person name="Lotay V."/>
            <person name="Karimi K."/>
            <person name="Yasuoka Y."/>
            <person name="Dichmann D.S."/>
            <person name="Flajnik M.F."/>
            <person name="Houston D.W."/>
            <person name="Shendure J."/>
            <person name="DuPasquier L."/>
            <person name="Vize P.D."/>
            <person name="Zorn A.M."/>
            <person name="Ito M."/>
            <person name="Marcotte E.M."/>
            <person name="Wallingford J.B."/>
            <person name="Ito Y."/>
            <person name="Asashima M."/>
            <person name="Ueno N."/>
            <person name="Matsuda Y."/>
            <person name="Veenstra G.J."/>
            <person name="Fujiyama A."/>
            <person name="Harland R.M."/>
            <person name="Taira M."/>
            <person name="Rokhsar D.S."/>
        </authorList>
    </citation>
    <scope>NUCLEOTIDE SEQUENCE [LARGE SCALE GENOMIC DNA]</scope>
    <source>
        <strain evidence="2">J</strain>
    </source>
</reference>
<gene>
    <name evidence="1" type="ORF">XELAEV_18034329mg</name>
</gene>
<dbReference type="EMBL" id="CM004478">
    <property type="protein sequence ID" value="OCT71349.1"/>
    <property type="molecule type" value="Genomic_DNA"/>
</dbReference>
<proteinExistence type="predicted"/>
<organism evidence="1 2">
    <name type="scientific">Xenopus laevis</name>
    <name type="common">African clawed frog</name>
    <dbReference type="NCBI Taxonomy" id="8355"/>
    <lineage>
        <taxon>Eukaryota</taxon>
        <taxon>Metazoa</taxon>
        <taxon>Chordata</taxon>
        <taxon>Craniata</taxon>
        <taxon>Vertebrata</taxon>
        <taxon>Euteleostomi</taxon>
        <taxon>Amphibia</taxon>
        <taxon>Batrachia</taxon>
        <taxon>Anura</taxon>
        <taxon>Pipoidea</taxon>
        <taxon>Pipidae</taxon>
        <taxon>Xenopodinae</taxon>
        <taxon>Xenopus</taxon>
        <taxon>Xenopus</taxon>
    </lineage>
</organism>
<evidence type="ECO:0000313" key="2">
    <source>
        <dbReference type="Proteomes" id="UP000694892"/>
    </source>
</evidence>
<protein>
    <submittedName>
        <fullName evidence="1">Uncharacterized protein</fullName>
    </submittedName>
</protein>
<name>A0A974CDQ2_XENLA</name>